<keyword evidence="2" id="KW-1133">Transmembrane helix</keyword>
<evidence type="ECO:0000313" key="5">
    <source>
        <dbReference type="Proteomes" id="UP001159042"/>
    </source>
</evidence>
<feature type="compositionally biased region" description="Pro residues" evidence="1">
    <location>
        <begin position="94"/>
        <end position="109"/>
    </location>
</feature>
<dbReference type="SUPFAM" id="SSF101447">
    <property type="entry name" value="Formin homology 2 domain (FH2 domain)"/>
    <property type="match status" value="1"/>
</dbReference>
<evidence type="ECO:0000256" key="1">
    <source>
        <dbReference type="SAM" id="MobiDB-lite"/>
    </source>
</evidence>
<dbReference type="EMBL" id="JANEYG010000008">
    <property type="protein sequence ID" value="KAJ8921998.1"/>
    <property type="molecule type" value="Genomic_DNA"/>
</dbReference>
<dbReference type="Proteomes" id="UP001159042">
    <property type="component" value="Unassembled WGS sequence"/>
</dbReference>
<protein>
    <submittedName>
        <fullName evidence="4">Uncharacterized protein</fullName>
    </submittedName>
</protein>
<gene>
    <name evidence="4" type="ORF">NQ315_008636</name>
</gene>
<feature type="transmembrane region" description="Helical" evidence="2">
    <location>
        <begin position="181"/>
        <end position="204"/>
    </location>
</feature>
<sequence>MTSSLCGGRVRFFCILFGLGAVLSEEEKVFRVTAGTDSYLEAYKATRGNNVNALLDDAVKKTDRQYVESGPGVEYTYQNPQPQFGLPQGYNYGPPKPQYGPPNPGPAYGPPSQVYGPPVYGPPNPPPPPPVYGPPSPPPPPVYGPPPSSSITQVFYGVPHAMLSFWDKLKLKLDLFTIGKIILKLVIFKKIVSFIAIICLLLFIPALKHKKLNFNTLNFNNGGGTGTEPAPEDEMMDEEEDMLMMRNWDGANSLRYQEKLNNLTAYILGAIEDFSKREGSRGSCENVYCGTQRAVEKLDKIMSYERLAKMYSKELQS</sequence>
<feature type="chain" id="PRO_5043485363" evidence="3">
    <location>
        <begin position="25"/>
        <end position="317"/>
    </location>
</feature>
<feature type="signal peptide" evidence="3">
    <location>
        <begin position="1"/>
        <end position="24"/>
    </location>
</feature>
<organism evidence="4 5">
    <name type="scientific">Exocentrus adspersus</name>
    <dbReference type="NCBI Taxonomy" id="1586481"/>
    <lineage>
        <taxon>Eukaryota</taxon>
        <taxon>Metazoa</taxon>
        <taxon>Ecdysozoa</taxon>
        <taxon>Arthropoda</taxon>
        <taxon>Hexapoda</taxon>
        <taxon>Insecta</taxon>
        <taxon>Pterygota</taxon>
        <taxon>Neoptera</taxon>
        <taxon>Endopterygota</taxon>
        <taxon>Coleoptera</taxon>
        <taxon>Polyphaga</taxon>
        <taxon>Cucujiformia</taxon>
        <taxon>Chrysomeloidea</taxon>
        <taxon>Cerambycidae</taxon>
        <taxon>Lamiinae</taxon>
        <taxon>Acanthocinini</taxon>
        <taxon>Exocentrus</taxon>
    </lineage>
</organism>
<comment type="caution">
    <text evidence="4">The sequence shown here is derived from an EMBL/GenBank/DDBJ whole genome shotgun (WGS) entry which is preliminary data.</text>
</comment>
<keyword evidence="3" id="KW-0732">Signal</keyword>
<keyword evidence="5" id="KW-1185">Reference proteome</keyword>
<evidence type="ECO:0000313" key="4">
    <source>
        <dbReference type="EMBL" id="KAJ8921998.1"/>
    </source>
</evidence>
<accession>A0AAV8W5R6</accession>
<dbReference type="AlphaFoldDB" id="A0AAV8W5R6"/>
<name>A0AAV8W5R6_9CUCU</name>
<evidence type="ECO:0000256" key="2">
    <source>
        <dbReference type="SAM" id="Phobius"/>
    </source>
</evidence>
<keyword evidence="2" id="KW-0472">Membrane</keyword>
<feature type="region of interest" description="Disordered" evidence="1">
    <location>
        <begin position="70"/>
        <end position="122"/>
    </location>
</feature>
<reference evidence="4 5" key="1">
    <citation type="journal article" date="2023" name="Insect Mol. Biol.">
        <title>Genome sequencing provides insights into the evolution of gene families encoding plant cell wall-degrading enzymes in longhorned beetles.</title>
        <authorList>
            <person name="Shin N.R."/>
            <person name="Okamura Y."/>
            <person name="Kirsch R."/>
            <person name="Pauchet Y."/>
        </authorList>
    </citation>
    <scope>NUCLEOTIDE SEQUENCE [LARGE SCALE GENOMIC DNA]</scope>
    <source>
        <strain evidence="4">EAD_L_NR</strain>
    </source>
</reference>
<proteinExistence type="predicted"/>
<keyword evidence="2" id="KW-0812">Transmembrane</keyword>
<evidence type="ECO:0000256" key="3">
    <source>
        <dbReference type="SAM" id="SignalP"/>
    </source>
</evidence>